<gene>
    <name evidence="1" type="ORF">MENTE1834_LOCUS18048</name>
</gene>
<keyword evidence="2" id="KW-1185">Reference proteome</keyword>
<evidence type="ECO:0000313" key="2">
    <source>
        <dbReference type="Proteomes" id="UP001497535"/>
    </source>
</evidence>
<protein>
    <submittedName>
        <fullName evidence="1">Uncharacterized protein</fullName>
    </submittedName>
</protein>
<accession>A0ACB0YYY6</accession>
<sequence>MISDSTIKLNNEIFKCVNFVEIKNKWSEIDSEYKCCNNKCINTNKPIGNCIIGNGFVNIIDDENINYINCLEWGHNKYVVVLAENSFKKQQNCFNYSLYYFEIKCKFEVDLNDYKWMSIGLNNCTNNYIEFSASFATVHNEKNEGFELGNISWNNNDIFGCGLVYPPTNVTDAFPYVFFTHNGKQIGKACLLKERNISYKPFVELKICSIEANFGDDLETKPFTYDISKHFILKEFY</sequence>
<dbReference type="EMBL" id="CAVMJV010000020">
    <property type="protein sequence ID" value="CAK5068199.1"/>
    <property type="molecule type" value="Genomic_DNA"/>
</dbReference>
<evidence type="ECO:0000313" key="1">
    <source>
        <dbReference type="EMBL" id="CAK5068199.1"/>
    </source>
</evidence>
<organism evidence="1 2">
    <name type="scientific">Meloidogyne enterolobii</name>
    <name type="common">Root-knot nematode worm</name>
    <name type="synonym">Meloidogyne mayaguensis</name>
    <dbReference type="NCBI Taxonomy" id="390850"/>
    <lineage>
        <taxon>Eukaryota</taxon>
        <taxon>Metazoa</taxon>
        <taxon>Ecdysozoa</taxon>
        <taxon>Nematoda</taxon>
        <taxon>Chromadorea</taxon>
        <taxon>Rhabditida</taxon>
        <taxon>Tylenchina</taxon>
        <taxon>Tylenchomorpha</taxon>
        <taxon>Tylenchoidea</taxon>
        <taxon>Meloidogynidae</taxon>
        <taxon>Meloidogyninae</taxon>
        <taxon>Meloidogyne</taxon>
    </lineage>
</organism>
<name>A0ACB0YYY6_MELEN</name>
<comment type="caution">
    <text evidence="1">The sequence shown here is derived from an EMBL/GenBank/DDBJ whole genome shotgun (WGS) entry which is preliminary data.</text>
</comment>
<dbReference type="Proteomes" id="UP001497535">
    <property type="component" value="Unassembled WGS sequence"/>
</dbReference>
<reference evidence="1" key="1">
    <citation type="submission" date="2023-11" db="EMBL/GenBank/DDBJ databases">
        <authorList>
            <person name="Poullet M."/>
        </authorList>
    </citation>
    <scope>NUCLEOTIDE SEQUENCE</scope>
    <source>
        <strain evidence="1">E1834</strain>
    </source>
</reference>
<proteinExistence type="predicted"/>